<dbReference type="GO" id="GO:0005385">
    <property type="term" value="F:zinc ion transmembrane transporter activity"/>
    <property type="evidence" value="ECO:0007669"/>
    <property type="project" value="TreeGrafter"/>
</dbReference>
<dbReference type="Pfam" id="PF02535">
    <property type="entry name" value="Zip"/>
    <property type="match status" value="1"/>
</dbReference>
<feature type="transmembrane region" description="Helical" evidence="6">
    <location>
        <begin position="267"/>
        <end position="289"/>
    </location>
</feature>
<evidence type="ECO:0000256" key="1">
    <source>
        <dbReference type="ARBA" id="ARBA00004141"/>
    </source>
</evidence>
<feature type="region of interest" description="Disordered" evidence="5">
    <location>
        <begin position="121"/>
        <end position="143"/>
    </location>
</feature>
<dbReference type="PANTHER" id="PTHR11040">
    <property type="entry name" value="ZINC/IRON TRANSPORTER"/>
    <property type="match status" value="1"/>
</dbReference>
<evidence type="ECO:0000256" key="6">
    <source>
        <dbReference type="SAM" id="Phobius"/>
    </source>
</evidence>
<feature type="region of interest" description="Disordered" evidence="5">
    <location>
        <begin position="173"/>
        <end position="192"/>
    </location>
</feature>
<dbReference type="InterPro" id="IPR003689">
    <property type="entry name" value="ZIP"/>
</dbReference>
<dbReference type="PANTHER" id="PTHR11040:SF205">
    <property type="entry name" value="ZINC TRANSPORTER ZUPT"/>
    <property type="match status" value="1"/>
</dbReference>
<evidence type="ECO:0000256" key="5">
    <source>
        <dbReference type="SAM" id="MobiDB-lite"/>
    </source>
</evidence>
<evidence type="ECO:0000256" key="2">
    <source>
        <dbReference type="ARBA" id="ARBA00022692"/>
    </source>
</evidence>
<evidence type="ECO:0000256" key="3">
    <source>
        <dbReference type="ARBA" id="ARBA00022989"/>
    </source>
</evidence>
<comment type="caution">
    <text evidence="7">The sequence shown here is derived from an EMBL/GenBank/DDBJ whole genome shotgun (WGS) entry which is preliminary data.</text>
</comment>
<keyword evidence="8" id="KW-1185">Reference proteome</keyword>
<dbReference type="EMBL" id="CAICTM010000356">
    <property type="protein sequence ID" value="CAB9508711.1"/>
    <property type="molecule type" value="Genomic_DNA"/>
</dbReference>
<accession>A0A9N8DXL9</accession>
<evidence type="ECO:0000313" key="8">
    <source>
        <dbReference type="Proteomes" id="UP001153069"/>
    </source>
</evidence>
<comment type="subcellular location">
    <subcellularLocation>
        <location evidence="1">Membrane</location>
        <topology evidence="1">Multi-pass membrane protein</topology>
    </subcellularLocation>
</comment>
<feature type="transmembrane region" description="Helical" evidence="6">
    <location>
        <begin position="301"/>
        <end position="320"/>
    </location>
</feature>
<feature type="transmembrane region" description="Helical" evidence="6">
    <location>
        <begin position="332"/>
        <end position="350"/>
    </location>
</feature>
<feature type="transmembrane region" description="Helical" evidence="6">
    <location>
        <begin position="92"/>
        <end position="110"/>
    </location>
</feature>
<proteinExistence type="predicted"/>
<protein>
    <submittedName>
        <fullName evidence="7">Zinc transporter ZupT</fullName>
    </submittedName>
</protein>
<dbReference type="GO" id="GO:0016020">
    <property type="term" value="C:membrane"/>
    <property type="evidence" value="ECO:0007669"/>
    <property type="project" value="UniProtKB-SubCell"/>
</dbReference>
<dbReference type="Proteomes" id="UP001153069">
    <property type="component" value="Unassembled WGS sequence"/>
</dbReference>
<feature type="compositionally biased region" description="Acidic residues" evidence="5">
    <location>
        <begin position="173"/>
        <end position="189"/>
    </location>
</feature>
<dbReference type="OrthoDB" id="262547at2759"/>
<reference evidence="7" key="1">
    <citation type="submission" date="2020-06" db="EMBL/GenBank/DDBJ databases">
        <authorList>
            <consortium name="Plant Systems Biology data submission"/>
        </authorList>
    </citation>
    <scope>NUCLEOTIDE SEQUENCE</scope>
    <source>
        <strain evidence="7">D6</strain>
    </source>
</reference>
<dbReference type="AlphaFoldDB" id="A0A9N8DXL9"/>
<name>A0A9N8DXL9_9STRA</name>
<feature type="transmembrane region" description="Helical" evidence="6">
    <location>
        <begin position="51"/>
        <end position="72"/>
    </location>
</feature>
<sequence>MGATIISQGGDYTSKDVAVAFAITILAGLATAVGGAIVFFPSLSRQFNAKLLSGGLALAAGSITYLAFVDIFPESTEFFAADATTEQGENLASTRATLCFFSGILIMYALDAVTHKISPHSHSHDLPVAPNASDHTGSTKSVDMAEEQLDEEKVATKNESVVHVTVDPKCDASIDEEAASSSSELEDDETSRLLTNEEKSSLWRSGLSTALALILHNVPEGLITYVSTVNNPSVGAALAIGIALHNLPEGSSVSLPIYFATGNKCKAFLTSVIAAMAPILGGLIGYAILETRDFSNTAFGVLHGVSGGMLIYIAVNNLMATSYKYDPENKSVIFYFVLGMALIAIALVILDATGNHDHAGGHGSSSHHAEGSVMEELGSVMEELVASDDHLNMETTSHHSDGHAHAHTR</sequence>
<evidence type="ECO:0000256" key="4">
    <source>
        <dbReference type="ARBA" id="ARBA00023136"/>
    </source>
</evidence>
<gene>
    <name evidence="7" type="ORF">SEMRO_357_G125630.1</name>
</gene>
<keyword evidence="4 6" id="KW-0472">Membrane</keyword>
<organism evidence="7 8">
    <name type="scientific">Seminavis robusta</name>
    <dbReference type="NCBI Taxonomy" id="568900"/>
    <lineage>
        <taxon>Eukaryota</taxon>
        <taxon>Sar</taxon>
        <taxon>Stramenopiles</taxon>
        <taxon>Ochrophyta</taxon>
        <taxon>Bacillariophyta</taxon>
        <taxon>Bacillariophyceae</taxon>
        <taxon>Bacillariophycidae</taxon>
        <taxon>Naviculales</taxon>
        <taxon>Naviculaceae</taxon>
        <taxon>Seminavis</taxon>
    </lineage>
</organism>
<feature type="transmembrane region" description="Helical" evidence="6">
    <location>
        <begin position="17"/>
        <end position="39"/>
    </location>
</feature>
<keyword evidence="2 6" id="KW-0812">Transmembrane</keyword>
<evidence type="ECO:0000313" key="7">
    <source>
        <dbReference type="EMBL" id="CAB9508711.1"/>
    </source>
</evidence>
<keyword evidence="3 6" id="KW-1133">Transmembrane helix</keyword>